<organism evidence="4 5">
    <name type="scientific">Caerostris extrusa</name>
    <name type="common">Bark spider</name>
    <name type="synonym">Caerostris bankana</name>
    <dbReference type="NCBI Taxonomy" id="172846"/>
    <lineage>
        <taxon>Eukaryota</taxon>
        <taxon>Metazoa</taxon>
        <taxon>Ecdysozoa</taxon>
        <taxon>Arthropoda</taxon>
        <taxon>Chelicerata</taxon>
        <taxon>Arachnida</taxon>
        <taxon>Araneae</taxon>
        <taxon>Araneomorphae</taxon>
        <taxon>Entelegynae</taxon>
        <taxon>Araneoidea</taxon>
        <taxon>Araneidae</taxon>
        <taxon>Caerostris</taxon>
    </lineage>
</organism>
<evidence type="ECO:0000313" key="4">
    <source>
        <dbReference type="EMBL" id="GIX73923.1"/>
    </source>
</evidence>
<dbReference type="Gene3D" id="1.10.1300.10">
    <property type="entry name" value="3'5'-cyclic nucleotide phosphodiesterase, catalytic domain"/>
    <property type="match status" value="1"/>
</dbReference>
<dbReference type="PROSITE" id="PS51845">
    <property type="entry name" value="PDEASE_I_2"/>
    <property type="match status" value="1"/>
</dbReference>
<reference evidence="4 5" key="1">
    <citation type="submission" date="2021-06" db="EMBL/GenBank/DDBJ databases">
        <title>Caerostris extrusa draft genome.</title>
        <authorList>
            <person name="Kono N."/>
            <person name="Arakawa K."/>
        </authorList>
    </citation>
    <scope>NUCLEOTIDE SEQUENCE [LARGE SCALE GENOMIC DNA]</scope>
</reference>
<proteinExistence type="predicted"/>
<dbReference type="InterPro" id="IPR002073">
    <property type="entry name" value="PDEase_catalytic_dom"/>
</dbReference>
<dbReference type="GO" id="GO:0007165">
    <property type="term" value="P:signal transduction"/>
    <property type="evidence" value="ECO:0007669"/>
    <property type="project" value="InterPro"/>
</dbReference>
<evidence type="ECO:0000259" key="3">
    <source>
        <dbReference type="PROSITE" id="PS51845"/>
    </source>
</evidence>
<dbReference type="EMBL" id="BPLR01020006">
    <property type="protein sequence ID" value="GIX73923.1"/>
    <property type="molecule type" value="Genomic_DNA"/>
</dbReference>
<comment type="caution">
    <text evidence="4">The sequence shown here is derived from an EMBL/GenBank/DDBJ whole genome shotgun (WGS) entry which is preliminary data.</text>
</comment>
<protein>
    <submittedName>
        <fullName evidence="4">Dual 3',5'-cyclic-AMP and -GMP phosphodiesterase 11</fullName>
    </submittedName>
</protein>
<dbReference type="GO" id="GO:0046872">
    <property type="term" value="F:metal ion binding"/>
    <property type="evidence" value="ECO:0007669"/>
    <property type="project" value="UniProtKB-KW"/>
</dbReference>
<accession>A0AAV4MQ48</accession>
<dbReference type="Proteomes" id="UP001054945">
    <property type="component" value="Unassembled WGS sequence"/>
</dbReference>
<dbReference type="SUPFAM" id="SSF109604">
    <property type="entry name" value="HD-domain/PDEase-like"/>
    <property type="match status" value="1"/>
</dbReference>
<evidence type="ECO:0000256" key="2">
    <source>
        <dbReference type="ARBA" id="ARBA00022801"/>
    </source>
</evidence>
<dbReference type="Pfam" id="PF00233">
    <property type="entry name" value="PDEase_I"/>
    <property type="match status" value="1"/>
</dbReference>
<dbReference type="PANTHER" id="PTHR11347">
    <property type="entry name" value="CYCLIC NUCLEOTIDE PHOSPHODIESTERASE"/>
    <property type="match status" value="1"/>
</dbReference>
<keyword evidence="1" id="KW-0479">Metal-binding</keyword>
<keyword evidence="2" id="KW-0378">Hydrolase</keyword>
<sequence length="122" mass="14314">MIYSEEYQELRVTSKRVYTGENNQQGDVEKQLKLEPIDMMNRDKKDSLPLMQVEFIDSMCLPIYEAFAMISDKLTPLLDGVKENRAQWLKLAEERKVLRTETDPDVGLIAVLCESYLYRLNY</sequence>
<keyword evidence="5" id="KW-1185">Reference proteome</keyword>
<evidence type="ECO:0000313" key="5">
    <source>
        <dbReference type="Proteomes" id="UP001054945"/>
    </source>
</evidence>
<gene>
    <name evidence="4" type="primary">Pde11</name>
    <name evidence="4" type="ORF">CEXT_684781</name>
</gene>
<name>A0AAV4MQ48_CAEEX</name>
<feature type="domain" description="PDEase" evidence="3">
    <location>
        <begin position="1"/>
        <end position="95"/>
    </location>
</feature>
<dbReference type="InterPro" id="IPR036971">
    <property type="entry name" value="PDEase_catalytic_dom_sf"/>
</dbReference>
<dbReference type="GO" id="GO:0004114">
    <property type="term" value="F:3',5'-cyclic-nucleotide phosphodiesterase activity"/>
    <property type="evidence" value="ECO:0007669"/>
    <property type="project" value="InterPro"/>
</dbReference>
<evidence type="ECO:0000256" key="1">
    <source>
        <dbReference type="ARBA" id="ARBA00022723"/>
    </source>
</evidence>
<dbReference type="AlphaFoldDB" id="A0AAV4MQ48"/>